<dbReference type="InterPro" id="IPR013525">
    <property type="entry name" value="ABC2_TM"/>
</dbReference>
<dbReference type="InterPro" id="IPR003439">
    <property type="entry name" value="ABC_transporter-like_ATP-bd"/>
</dbReference>
<dbReference type="GO" id="GO:0005524">
    <property type="term" value="F:ATP binding"/>
    <property type="evidence" value="ECO:0007669"/>
    <property type="project" value="UniProtKB-KW"/>
</dbReference>
<feature type="transmembrane region" description="Helical" evidence="9">
    <location>
        <begin position="506"/>
        <end position="531"/>
    </location>
</feature>
<comment type="subcellular location">
    <subcellularLocation>
        <location evidence="1">Membrane</location>
        <topology evidence="1">Multi-pass membrane protein</topology>
    </subcellularLocation>
</comment>
<keyword evidence="5" id="KW-0067">ATP-binding</keyword>
<dbReference type="InParanoid" id="A0A078AGY8"/>
<dbReference type="PANTHER" id="PTHR48041:SF139">
    <property type="entry name" value="PROTEIN SCARLET"/>
    <property type="match status" value="1"/>
</dbReference>
<keyword evidence="6 9" id="KW-1133">Transmembrane helix</keyword>
<feature type="transmembrane region" description="Helical" evidence="9">
    <location>
        <begin position="574"/>
        <end position="592"/>
    </location>
</feature>
<evidence type="ECO:0000256" key="7">
    <source>
        <dbReference type="ARBA" id="ARBA00023136"/>
    </source>
</evidence>
<evidence type="ECO:0000256" key="5">
    <source>
        <dbReference type="ARBA" id="ARBA00022840"/>
    </source>
</evidence>
<dbReference type="PROSITE" id="PS00211">
    <property type="entry name" value="ABC_TRANSPORTER_1"/>
    <property type="match status" value="1"/>
</dbReference>
<dbReference type="OMA" id="FGWDMAV"/>
<dbReference type="SUPFAM" id="SSF52540">
    <property type="entry name" value="P-loop containing nucleoside triphosphate hydrolases"/>
    <property type="match status" value="1"/>
</dbReference>
<evidence type="ECO:0000256" key="8">
    <source>
        <dbReference type="SAM" id="MobiDB-lite"/>
    </source>
</evidence>
<dbReference type="GO" id="GO:0016887">
    <property type="term" value="F:ATP hydrolysis activity"/>
    <property type="evidence" value="ECO:0007669"/>
    <property type="project" value="InterPro"/>
</dbReference>
<protein>
    <submittedName>
        <fullName evidence="11">Abc transporter family protein</fullName>
    </submittedName>
</protein>
<dbReference type="InterPro" id="IPR017871">
    <property type="entry name" value="ABC_transporter-like_CS"/>
</dbReference>
<dbReference type="Pfam" id="PF19055">
    <property type="entry name" value="ABC2_membrane_7"/>
    <property type="match status" value="1"/>
</dbReference>
<evidence type="ECO:0000259" key="10">
    <source>
        <dbReference type="PROSITE" id="PS50893"/>
    </source>
</evidence>
<evidence type="ECO:0000256" key="4">
    <source>
        <dbReference type="ARBA" id="ARBA00022741"/>
    </source>
</evidence>
<sequence>MNRKGQQDFDNADIESFGENKYNEKPLSNIKLANDNTKQNTPVNKSGKVHNRNSLLDGNNDLPGLAIKGQKASSSTNTIVNPVKLTFEDVRFEVTIKLSKNEAREKGTNFIKQEIIKGVSGYAMPGETLYIMGSSGAGKTSLLNILSDRASNKAGTKLSGKLMINDKNPLTQDVFGSIAGYVMQDDILFSYYSPRQALRFAARLKLNNVPEEEQNSKVESLLQELGLRQCADTPIGDQQRKTLSGGERKRVAIGVELITDPSMILLDEPTSGLDSFKALQIVRLLNRQARKGKTVISTIHQPGSDSFALFDRLIYMCDGHIVYQGKASDVASYFKQINIPCPKFANPADFIMRITTVNYPKQPNDEKKVAYLKSQYDLKLQKQIKEESYQGSYKEIDFAERKLSQASAMIQFKELLKRSGSQQLQDPQAFTIKIVYSIFIGLLSLALFWDLSGNNFVTQFGLAGYLFFGCISTLFTHMQGNLLAFQIERPIFLREKANKMYGVLPYYLAKSIIEIPVLVIQPMVWTIVVYFGVGLSITASQFFYYYLILFLLSLSSSSFGMFVSSLFNQQETALAIAPVILMPMIMFSGFFSNASTFQSWISWIQYISPIRYALEAFVWNEFGERKYASNEVDLVKFLGYKIGLATCLWIIAALAIFFRVLTGICLKILAGKFQ</sequence>
<dbReference type="Proteomes" id="UP000039865">
    <property type="component" value="Unassembled WGS sequence"/>
</dbReference>
<dbReference type="InterPro" id="IPR003593">
    <property type="entry name" value="AAA+_ATPase"/>
</dbReference>
<dbReference type="Pfam" id="PF00005">
    <property type="entry name" value="ABC_tran"/>
    <property type="match status" value="1"/>
</dbReference>
<gene>
    <name evidence="11" type="primary">Contig11741.g12556</name>
    <name evidence="11" type="ORF">STYLEM_9119</name>
</gene>
<feature type="transmembrane region" description="Helical" evidence="9">
    <location>
        <begin position="430"/>
        <end position="449"/>
    </location>
</feature>
<feature type="transmembrane region" description="Helical" evidence="9">
    <location>
        <begin position="461"/>
        <end position="485"/>
    </location>
</feature>
<accession>A0A078AGY8</accession>
<feature type="region of interest" description="Disordered" evidence="8">
    <location>
        <begin position="1"/>
        <end position="20"/>
    </location>
</feature>
<keyword evidence="4" id="KW-0547">Nucleotide-binding</keyword>
<dbReference type="GO" id="GO:0016020">
    <property type="term" value="C:membrane"/>
    <property type="evidence" value="ECO:0007669"/>
    <property type="project" value="UniProtKB-SubCell"/>
</dbReference>
<dbReference type="Pfam" id="PF01061">
    <property type="entry name" value="ABC2_membrane"/>
    <property type="match status" value="1"/>
</dbReference>
<dbReference type="OrthoDB" id="184675at2759"/>
<proteinExistence type="predicted"/>
<feature type="transmembrane region" description="Helical" evidence="9">
    <location>
        <begin position="543"/>
        <end position="567"/>
    </location>
</feature>
<dbReference type="PROSITE" id="PS50893">
    <property type="entry name" value="ABC_TRANSPORTER_2"/>
    <property type="match status" value="1"/>
</dbReference>
<keyword evidence="12" id="KW-1185">Reference proteome</keyword>
<evidence type="ECO:0000256" key="9">
    <source>
        <dbReference type="SAM" id="Phobius"/>
    </source>
</evidence>
<dbReference type="AlphaFoldDB" id="A0A078AGY8"/>
<organism evidence="11 12">
    <name type="scientific">Stylonychia lemnae</name>
    <name type="common">Ciliate</name>
    <dbReference type="NCBI Taxonomy" id="5949"/>
    <lineage>
        <taxon>Eukaryota</taxon>
        <taxon>Sar</taxon>
        <taxon>Alveolata</taxon>
        <taxon>Ciliophora</taxon>
        <taxon>Intramacronucleata</taxon>
        <taxon>Spirotrichea</taxon>
        <taxon>Stichotrichia</taxon>
        <taxon>Sporadotrichida</taxon>
        <taxon>Oxytrichidae</taxon>
        <taxon>Stylonychinae</taxon>
        <taxon>Stylonychia</taxon>
    </lineage>
</organism>
<dbReference type="InterPro" id="IPR043926">
    <property type="entry name" value="ABCG_dom"/>
</dbReference>
<keyword evidence="7 9" id="KW-0472">Membrane</keyword>
<dbReference type="Gene3D" id="3.40.50.300">
    <property type="entry name" value="P-loop containing nucleotide triphosphate hydrolases"/>
    <property type="match status" value="1"/>
</dbReference>
<evidence type="ECO:0000256" key="6">
    <source>
        <dbReference type="ARBA" id="ARBA00022989"/>
    </source>
</evidence>
<feature type="region of interest" description="Disordered" evidence="8">
    <location>
        <begin position="25"/>
        <end position="53"/>
    </location>
</feature>
<feature type="compositionally biased region" description="Polar residues" evidence="8">
    <location>
        <begin position="34"/>
        <end position="44"/>
    </location>
</feature>
<dbReference type="SMART" id="SM00382">
    <property type="entry name" value="AAA"/>
    <property type="match status" value="1"/>
</dbReference>
<evidence type="ECO:0000256" key="2">
    <source>
        <dbReference type="ARBA" id="ARBA00022448"/>
    </source>
</evidence>
<reference evidence="11 12" key="1">
    <citation type="submission" date="2014-06" db="EMBL/GenBank/DDBJ databases">
        <authorList>
            <person name="Swart Estienne"/>
        </authorList>
    </citation>
    <scope>NUCLEOTIDE SEQUENCE [LARGE SCALE GENOMIC DNA]</scope>
    <source>
        <strain evidence="11 12">130c</strain>
    </source>
</reference>
<dbReference type="EMBL" id="CCKQ01008658">
    <property type="protein sequence ID" value="CDW80123.1"/>
    <property type="molecule type" value="Genomic_DNA"/>
</dbReference>
<dbReference type="InterPro" id="IPR050352">
    <property type="entry name" value="ABCG_transporters"/>
</dbReference>
<evidence type="ECO:0000256" key="3">
    <source>
        <dbReference type="ARBA" id="ARBA00022692"/>
    </source>
</evidence>
<evidence type="ECO:0000256" key="1">
    <source>
        <dbReference type="ARBA" id="ARBA00004141"/>
    </source>
</evidence>
<evidence type="ECO:0000313" key="11">
    <source>
        <dbReference type="EMBL" id="CDW80123.1"/>
    </source>
</evidence>
<feature type="transmembrane region" description="Helical" evidence="9">
    <location>
        <begin position="642"/>
        <end position="669"/>
    </location>
</feature>
<dbReference type="FunCoup" id="A0A078AGY8">
    <property type="interactions" value="3"/>
</dbReference>
<keyword evidence="3 9" id="KW-0812">Transmembrane</keyword>
<dbReference type="InterPro" id="IPR027417">
    <property type="entry name" value="P-loop_NTPase"/>
</dbReference>
<keyword evidence="2" id="KW-0813">Transport</keyword>
<feature type="domain" description="ABC transporter" evidence="10">
    <location>
        <begin position="85"/>
        <end position="343"/>
    </location>
</feature>
<dbReference type="GO" id="GO:0140359">
    <property type="term" value="F:ABC-type transporter activity"/>
    <property type="evidence" value="ECO:0007669"/>
    <property type="project" value="InterPro"/>
</dbReference>
<name>A0A078AGY8_STYLE</name>
<evidence type="ECO:0000313" key="12">
    <source>
        <dbReference type="Proteomes" id="UP000039865"/>
    </source>
</evidence>
<dbReference type="PANTHER" id="PTHR48041">
    <property type="entry name" value="ABC TRANSPORTER G FAMILY MEMBER 28"/>
    <property type="match status" value="1"/>
</dbReference>